<dbReference type="GO" id="GO:0005886">
    <property type="term" value="C:plasma membrane"/>
    <property type="evidence" value="ECO:0007669"/>
    <property type="project" value="UniProtKB-SubCell"/>
</dbReference>
<keyword evidence="5 12" id="KW-0812">Transmembrane</keyword>
<evidence type="ECO:0000256" key="3">
    <source>
        <dbReference type="ARBA" id="ARBA00022475"/>
    </source>
</evidence>
<evidence type="ECO:0000256" key="11">
    <source>
        <dbReference type="ARBA" id="ARBA00023180"/>
    </source>
</evidence>
<keyword evidence="6 13" id="KW-0732">Signal</keyword>
<accession>A0A2P5B131</accession>
<protein>
    <submittedName>
        <fullName evidence="14">LRR domain containing protein</fullName>
    </submittedName>
</protein>
<dbReference type="FunFam" id="3.80.10.10:FF:000111">
    <property type="entry name" value="LRR receptor-like serine/threonine-protein kinase ERECTA"/>
    <property type="match status" value="1"/>
</dbReference>
<evidence type="ECO:0000313" key="14">
    <source>
        <dbReference type="EMBL" id="PON42520.1"/>
    </source>
</evidence>
<evidence type="ECO:0000256" key="10">
    <source>
        <dbReference type="ARBA" id="ARBA00023170"/>
    </source>
</evidence>
<dbReference type="SMART" id="SM00369">
    <property type="entry name" value="LRR_TYP"/>
    <property type="match status" value="5"/>
</dbReference>
<comment type="caution">
    <text evidence="14">The sequence shown here is derived from an EMBL/GenBank/DDBJ whole genome shotgun (WGS) entry which is preliminary data.</text>
</comment>
<dbReference type="PANTHER" id="PTHR48061">
    <property type="entry name" value="LEUCINE-RICH REPEAT RECEPTOR PROTEIN KINASE EMS1-LIKE-RELATED"/>
    <property type="match status" value="1"/>
</dbReference>
<evidence type="ECO:0000256" key="8">
    <source>
        <dbReference type="ARBA" id="ARBA00022989"/>
    </source>
</evidence>
<evidence type="ECO:0000256" key="4">
    <source>
        <dbReference type="ARBA" id="ARBA00022614"/>
    </source>
</evidence>
<keyword evidence="3" id="KW-1003">Cell membrane</keyword>
<dbReference type="OrthoDB" id="1394818at2759"/>
<sequence length="760" mass="83631">MTNKPLLSWIFLISICWILLGVEIDVVSGQCLSDQQTLLIQLKSNLNFNANKSKKLVTWSQNTNCRAWEGVTFDRDGRVTGLSLSEESISGGIDNSSLFSLLYLRSLDLSYNHFGTPIPSKFGYLTSLNYLNLSNAGFVGQIPIAISRLTSLVTLDISFSWTGLVDASLLKLENPGLRMLVQNLSKLETLYLDGVNISAHGSEWCQDLSSSLPSLRELSLSNCYLSGPLDQSLENLKSLSVIHLDGNTLSATVPGFFANFSNLTSLALFYCGLHGNFPKEIFQEPYALSGSLLVLDLHSNQLQGKIPVLPPVCSYIDFSSNNFTSPIPADIGNNLIFTIFFSVSNNYLTGVIPESICNATYLQVLDWSNNSLSGKIPECVPAMSQTLGVLNIRRNNFTGLIPDAFPVDCALETLDLNGNSIEGQIPNSLSHCTRLEVLDLGNNMVTGNFPCLLKNISTLRVLVLRANNFHGRIGCCDTTGTWEKLQIIDLAHNKFSGNLNLLGNCLKRWKAMKVDNADKLKHLSFEFLKFSPSRYYPDAVTVTFKGLEMKLQKILTIFTSIDLSCNHFVGPIPEEVGLLRALYVLNLSSNALTGEIPLSIGKLSQLESLDLSRNKLNGSIPESLAGLTFLSFLNISYNHLVGPIPCGSQIQTFSPDSFAGNNALCGFPLGVICAGEVSMPNTTKGNDSDSDSDTRNGIDIDWNLIPSEIGFIVGFGVVVLPLVFCKRWRISYFHRVDDVAFWIFPLAVTRKWLLSWTTTR</sequence>
<dbReference type="InterPro" id="IPR001611">
    <property type="entry name" value="Leu-rich_rpt"/>
</dbReference>
<evidence type="ECO:0000313" key="15">
    <source>
        <dbReference type="Proteomes" id="UP000237105"/>
    </source>
</evidence>
<dbReference type="Gene3D" id="3.80.10.10">
    <property type="entry name" value="Ribonuclease Inhibitor"/>
    <property type="match status" value="3"/>
</dbReference>
<evidence type="ECO:0000256" key="13">
    <source>
        <dbReference type="SAM" id="SignalP"/>
    </source>
</evidence>
<evidence type="ECO:0000256" key="5">
    <source>
        <dbReference type="ARBA" id="ARBA00022692"/>
    </source>
</evidence>
<dbReference type="FunFam" id="3.80.10.10:FF:000095">
    <property type="entry name" value="LRR receptor-like serine/threonine-protein kinase GSO1"/>
    <property type="match status" value="1"/>
</dbReference>
<organism evidence="14 15">
    <name type="scientific">Parasponia andersonii</name>
    <name type="common">Sponia andersonii</name>
    <dbReference type="NCBI Taxonomy" id="3476"/>
    <lineage>
        <taxon>Eukaryota</taxon>
        <taxon>Viridiplantae</taxon>
        <taxon>Streptophyta</taxon>
        <taxon>Embryophyta</taxon>
        <taxon>Tracheophyta</taxon>
        <taxon>Spermatophyta</taxon>
        <taxon>Magnoliopsida</taxon>
        <taxon>eudicotyledons</taxon>
        <taxon>Gunneridae</taxon>
        <taxon>Pentapetalae</taxon>
        <taxon>rosids</taxon>
        <taxon>fabids</taxon>
        <taxon>Rosales</taxon>
        <taxon>Cannabaceae</taxon>
        <taxon>Parasponia</taxon>
    </lineage>
</organism>
<dbReference type="InterPro" id="IPR003591">
    <property type="entry name" value="Leu-rich_rpt_typical-subtyp"/>
</dbReference>
<proteinExistence type="inferred from homology"/>
<feature type="chain" id="PRO_5015114538" evidence="13">
    <location>
        <begin position="22"/>
        <end position="760"/>
    </location>
</feature>
<dbReference type="Pfam" id="PF13855">
    <property type="entry name" value="LRR_8"/>
    <property type="match status" value="3"/>
</dbReference>
<keyword evidence="8 12" id="KW-1133">Transmembrane helix</keyword>
<keyword evidence="9 12" id="KW-0472">Membrane</keyword>
<keyword evidence="10" id="KW-0675">Receptor</keyword>
<evidence type="ECO:0000256" key="1">
    <source>
        <dbReference type="ARBA" id="ARBA00004251"/>
    </source>
</evidence>
<comment type="subcellular location">
    <subcellularLocation>
        <location evidence="1">Cell membrane</location>
        <topology evidence="1">Single-pass type I membrane protein</topology>
    </subcellularLocation>
</comment>
<dbReference type="EMBL" id="JXTB01000391">
    <property type="protein sequence ID" value="PON42520.1"/>
    <property type="molecule type" value="Genomic_DNA"/>
</dbReference>
<keyword evidence="15" id="KW-1185">Reference proteome</keyword>
<name>A0A2P5B131_PARAD</name>
<reference evidence="15" key="1">
    <citation type="submission" date="2016-06" db="EMBL/GenBank/DDBJ databases">
        <title>Parallel loss of symbiosis genes in relatives of nitrogen-fixing non-legume Parasponia.</title>
        <authorList>
            <person name="Van Velzen R."/>
            <person name="Holmer R."/>
            <person name="Bu F."/>
            <person name="Rutten L."/>
            <person name="Van Zeijl A."/>
            <person name="Liu W."/>
            <person name="Santuari L."/>
            <person name="Cao Q."/>
            <person name="Sharma T."/>
            <person name="Shen D."/>
            <person name="Roswanjaya Y."/>
            <person name="Wardhani T."/>
            <person name="Kalhor M.S."/>
            <person name="Jansen J."/>
            <person name="Van den Hoogen J."/>
            <person name="Gungor B."/>
            <person name="Hartog M."/>
            <person name="Hontelez J."/>
            <person name="Verver J."/>
            <person name="Yang W.-C."/>
            <person name="Schijlen E."/>
            <person name="Repin R."/>
            <person name="Schilthuizen M."/>
            <person name="Schranz E."/>
            <person name="Heidstra R."/>
            <person name="Miyata K."/>
            <person name="Fedorova E."/>
            <person name="Kohlen W."/>
            <person name="Bisseling T."/>
            <person name="Smit S."/>
            <person name="Geurts R."/>
        </authorList>
    </citation>
    <scope>NUCLEOTIDE SEQUENCE [LARGE SCALE GENOMIC DNA]</scope>
    <source>
        <strain evidence="15">cv. WU1-14</strain>
    </source>
</reference>
<dbReference type="SUPFAM" id="SSF52058">
    <property type="entry name" value="L domain-like"/>
    <property type="match status" value="2"/>
</dbReference>
<dbReference type="PRINTS" id="PR00019">
    <property type="entry name" value="LEURICHRPT"/>
</dbReference>
<gene>
    <name evidence="14" type="ORF">PanWU01x14_281620</name>
</gene>
<keyword evidence="4" id="KW-0433">Leucine-rich repeat</keyword>
<evidence type="ECO:0000256" key="2">
    <source>
        <dbReference type="ARBA" id="ARBA00009592"/>
    </source>
</evidence>
<dbReference type="InterPro" id="IPR046956">
    <property type="entry name" value="RLP23-like"/>
</dbReference>
<keyword evidence="11" id="KW-0325">Glycoprotein</keyword>
<feature type="signal peptide" evidence="13">
    <location>
        <begin position="1"/>
        <end position="21"/>
    </location>
</feature>
<keyword evidence="7" id="KW-0677">Repeat</keyword>
<evidence type="ECO:0000256" key="12">
    <source>
        <dbReference type="SAM" id="Phobius"/>
    </source>
</evidence>
<dbReference type="InterPro" id="IPR032675">
    <property type="entry name" value="LRR_dom_sf"/>
</dbReference>
<comment type="similarity">
    <text evidence="2">Belongs to the RLP family.</text>
</comment>
<dbReference type="PANTHER" id="PTHR48061:SF2">
    <property type="entry name" value="RECEPTOR LIKE PROTEIN 30-LIKE"/>
    <property type="match status" value="1"/>
</dbReference>
<dbReference type="Proteomes" id="UP000237105">
    <property type="component" value="Unassembled WGS sequence"/>
</dbReference>
<dbReference type="AlphaFoldDB" id="A0A2P5B131"/>
<feature type="transmembrane region" description="Helical" evidence="12">
    <location>
        <begin position="704"/>
        <end position="725"/>
    </location>
</feature>
<dbReference type="Pfam" id="PF00560">
    <property type="entry name" value="LRR_1"/>
    <property type="match status" value="3"/>
</dbReference>
<evidence type="ECO:0000256" key="7">
    <source>
        <dbReference type="ARBA" id="ARBA00022737"/>
    </source>
</evidence>
<evidence type="ECO:0000256" key="6">
    <source>
        <dbReference type="ARBA" id="ARBA00022729"/>
    </source>
</evidence>
<evidence type="ECO:0000256" key="9">
    <source>
        <dbReference type="ARBA" id="ARBA00023136"/>
    </source>
</evidence>